<keyword evidence="1" id="KW-1133">Transmembrane helix</keyword>
<keyword evidence="1" id="KW-0472">Membrane</keyword>
<reference evidence="2 3" key="1">
    <citation type="submission" date="2018-06" db="EMBL/GenBank/DDBJ databases">
        <authorList>
            <consortium name="Pathogen Informatics"/>
            <person name="Doyle S."/>
        </authorList>
    </citation>
    <scope>NUCLEOTIDE SEQUENCE [LARGE SCALE GENOMIC DNA]</scope>
    <source>
        <strain evidence="2 3">NCTC13159</strain>
    </source>
</reference>
<evidence type="ECO:0000256" key="1">
    <source>
        <dbReference type="SAM" id="Phobius"/>
    </source>
</evidence>
<protein>
    <submittedName>
        <fullName evidence="2">Uncharacterized protein</fullName>
    </submittedName>
</protein>
<dbReference type="AlphaFoldDB" id="A0AAJ5CYS2"/>
<proteinExistence type="predicted"/>
<evidence type="ECO:0000313" key="2">
    <source>
        <dbReference type="EMBL" id="SUA88853.1"/>
    </source>
</evidence>
<keyword evidence="1" id="KW-0812">Transmembrane</keyword>
<gene>
    <name evidence="2" type="ORF">NCTC13159_00303</name>
</gene>
<organism evidence="2 3">
    <name type="scientific">Pandoraea pulmonicola</name>
    <dbReference type="NCBI Taxonomy" id="93221"/>
    <lineage>
        <taxon>Bacteria</taxon>
        <taxon>Pseudomonadati</taxon>
        <taxon>Pseudomonadota</taxon>
        <taxon>Betaproteobacteria</taxon>
        <taxon>Burkholderiales</taxon>
        <taxon>Burkholderiaceae</taxon>
        <taxon>Pandoraea</taxon>
    </lineage>
</organism>
<dbReference type="EMBL" id="UGSJ01000001">
    <property type="protein sequence ID" value="SUA88853.1"/>
    <property type="molecule type" value="Genomic_DNA"/>
</dbReference>
<sequence length="36" mass="3868">MTALFTHSLRRRPLATLMGVAINVGGAATLLAHLHR</sequence>
<accession>A0AAJ5CYS2</accession>
<evidence type="ECO:0000313" key="3">
    <source>
        <dbReference type="Proteomes" id="UP000254589"/>
    </source>
</evidence>
<comment type="caution">
    <text evidence="2">The sequence shown here is derived from an EMBL/GenBank/DDBJ whole genome shotgun (WGS) entry which is preliminary data.</text>
</comment>
<dbReference type="Proteomes" id="UP000254589">
    <property type="component" value="Unassembled WGS sequence"/>
</dbReference>
<feature type="transmembrane region" description="Helical" evidence="1">
    <location>
        <begin position="14"/>
        <end position="34"/>
    </location>
</feature>
<name>A0AAJ5CYS2_PANPU</name>